<dbReference type="GO" id="GO:0003697">
    <property type="term" value="F:single-stranded DNA binding"/>
    <property type="evidence" value="ECO:0007669"/>
    <property type="project" value="UniProtKB-UniRule"/>
</dbReference>
<dbReference type="PROSITE" id="PS00321">
    <property type="entry name" value="RECA_1"/>
    <property type="match status" value="1"/>
</dbReference>
<dbReference type="PANTHER" id="PTHR45900:SF1">
    <property type="entry name" value="MITOCHONDRIAL DNA REPAIR PROTEIN RECA HOMOLOG-RELATED"/>
    <property type="match status" value="1"/>
</dbReference>
<dbReference type="Proteomes" id="UP000004198">
    <property type="component" value="Unassembled WGS sequence"/>
</dbReference>
<evidence type="ECO:0000256" key="8">
    <source>
        <dbReference type="RuleBase" id="RU000526"/>
    </source>
</evidence>
<dbReference type="CDD" id="cd00983">
    <property type="entry name" value="RecA"/>
    <property type="match status" value="1"/>
</dbReference>
<evidence type="ECO:0000256" key="4">
    <source>
        <dbReference type="ARBA" id="ARBA00022840"/>
    </source>
</evidence>
<dbReference type="InterPro" id="IPR020584">
    <property type="entry name" value="DNA_recomb/repair_RecA_CS"/>
</dbReference>
<dbReference type="HAMAP" id="MF_00268">
    <property type="entry name" value="RecA"/>
    <property type="match status" value="1"/>
</dbReference>
<keyword evidence="7 9" id="KW-0227">DNA damage</keyword>
<dbReference type="GO" id="GO:0140664">
    <property type="term" value="F:ATP-dependent DNA damage sensor activity"/>
    <property type="evidence" value="ECO:0007669"/>
    <property type="project" value="InterPro"/>
</dbReference>
<dbReference type="SMART" id="SM00382">
    <property type="entry name" value="AAA"/>
    <property type="match status" value="1"/>
</dbReference>
<feature type="binding site" evidence="7">
    <location>
        <begin position="105"/>
        <end position="112"/>
    </location>
    <ligand>
        <name>ATP</name>
        <dbReference type="ChEBI" id="CHEBI:30616"/>
    </ligand>
</feature>
<dbReference type="Gene3D" id="3.40.50.300">
    <property type="entry name" value="P-loop containing nucleotide triphosphate hydrolases"/>
    <property type="match status" value="1"/>
</dbReference>
<dbReference type="GO" id="GO:0009432">
    <property type="term" value="P:SOS response"/>
    <property type="evidence" value="ECO:0007669"/>
    <property type="project" value="UniProtKB-UniRule"/>
</dbReference>
<keyword evidence="4 7" id="KW-0067">ATP-binding</keyword>
<evidence type="ECO:0000256" key="3">
    <source>
        <dbReference type="ARBA" id="ARBA00022741"/>
    </source>
</evidence>
<keyword evidence="3 7" id="KW-0547">Nucleotide-binding</keyword>
<dbReference type="GO" id="GO:0006310">
    <property type="term" value="P:DNA recombination"/>
    <property type="evidence" value="ECO:0007669"/>
    <property type="project" value="UniProtKB-UniRule"/>
</dbReference>
<dbReference type="NCBIfam" id="TIGR02012">
    <property type="entry name" value="tigrfam_recA"/>
    <property type="match status" value="1"/>
</dbReference>
<evidence type="ECO:0000256" key="9">
    <source>
        <dbReference type="RuleBase" id="RU004527"/>
    </source>
</evidence>
<keyword evidence="5 7" id="KW-0238">DNA-binding</keyword>
<dbReference type="InterPro" id="IPR020587">
    <property type="entry name" value="RecA_monomer-monomer_interface"/>
</dbReference>
<dbReference type="InterPro" id="IPR013765">
    <property type="entry name" value="DNA_recomb/repair_RecA"/>
</dbReference>
<keyword evidence="13" id="KW-0378">Hydrolase</keyword>
<dbReference type="STRING" id="536227.Ccar_00965"/>
<dbReference type="GO" id="GO:0003684">
    <property type="term" value="F:damaged DNA binding"/>
    <property type="evidence" value="ECO:0007669"/>
    <property type="project" value="UniProtKB-UniRule"/>
</dbReference>
<keyword evidence="7 8" id="KW-0234">DNA repair</keyword>
<evidence type="ECO:0000256" key="2">
    <source>
        <dbReference type="ARBA" id="ARBA00015553"/>
    </source>
</evidence>
<dbReference type="EMBL" id="ACVI01000014">
    <property type="protein sequence ID" value="EET88320.1"/>
    <property type="molecule type" value="Genomic_DNA"/>
</dbReference>
<evidence type="ECO:0000256" key="5">
    <source>
        <dbReference type="ARBA" id="ARBA00023125"/>
    </source>
</evidence>
<accession>C6PQV6</accession>
<comment type="function">
    <text evidence="7">Can catalyze the hydrolysis of ATP in the presence of single-stranded DNA, the ATP-dependent uptake of single-stranded DNA by duplex DNA, and the ATP-dependent hybridization of homologous single-stranded DNAs. It interacts with LexA causing its activation and leading to its autocatalytic cleavage.</text>
</comment>
<evidence type="ECO:0000313" key="13">
    <source>
        <dbReference type="EMBL" id="EET88320.1"/>
    </source>
</evidence>
<dbReference type="InterPro" id="IPR020588">
    <property type="entry name" value="RecA_ATP-bd"/>
</dbReference>
<protein>
    <recommendedName>
        <fullName evidence="2 7">Protein RecA</fullName>
    </recommendedName>
    <alternativeName>
        <fullName evidence="7 8">Recombinase A</fullName>
    </alternativeName>
</protein>
<feature type="compositionally biased region" description="Basic and acidic residues" evidence="10">
    <location>
        <begin position="378"/>
        <end position="395"/>
    </location>
</feature>
<keyword evidence="7 8" id="KW-0742">SOS response</keyword>
<keyword evidence="6 7" id="KW-0233">DNA recombination</keyword>
<dbReference type="PRINTS" id="PR00142">
    <property type="entry name" value="RECA"/>
</dbReference>
<dbReference type="FunFam" id="3.40.50.300:FF:000087">
    <property type="entry name" value="Recombinase RecA"/>
    <property type="match status" value="1"/>
</dbReference>
<feature type="region of interest" description="Disordered" evidence="10">
    <location>
        <begin position="370"/>
        <end position="395"/>
    </location>
</feature>
<comment type="caution">
    <text evidence="13">The sequence shown here is derived from an EMBL/GenBank/DDBJ whole genome shotgun (WGS) entry which is preliminary data.</text>
</comment>
<organism evidence="13 14">
    <name type="scientific">Clostridium carboxidivorans P7</name>
    <dbReference type="NCBI Taxonomy" id="536227"/>
    <lineage>
        <taxon>Bacteria</taxon>
        <taxon>Bacillati</taxon>
        <taxon>Bacillota</taxon>
        <taxon>Clostridia</taxon>
        <taxon>Eubacteriales</taxon>
        <taxon>Clostridiaceae</taxon>
        <taxon>Clostridium</taxon>
    </lineage>
</organism>
<gene>
    <name evidence="7" type="primary">recA</name>
    <name evidence="13" type="ORF">CcarbDRAFT_1173</name>
</gene>
<dbReference type="PROSITE" id="PS50162">
    <property type="entry name" value="RECA_2"/>
    <property type="match status" value="1"/>
</dbReference>
<dbReference type="PROSITE" id="PS50163">
    <property type="entry name" value="RECA_3"/>
    <property type="match status" value="1"/>
</dbReference>
<dbReference type="GO" id="GO:0005829">
    <property type="term" value="C:cytosol"/>
    <property type="evidence" value="ECO:0007669"/>
    <property type="project" value="TreeGrafter"/>
</dbReference>
<dbReference type="AlphaFoldDB" id="C6PQV6"/>
<dbReference type="Pfam" id="PF00154">
    <property type="entry name" value="RecA_N"/>
    <property type="match status" value="1"/>
</dbReference>
<dbReference type="GO" id="GO:0006281">
    <property type="term" value="P:DNA repair"/>
    <property type="evidence" value="ECO:0007669"/>
    <property type="project" value="UniProtKB-UniRule"/>
</dbReference>
<keyword evidence="14" id="KW-1185">Reference proteome</keyword>
<proteinExistence type="inferred from homology"/>
<evidence type="ECO:0000313" key="14">
    <source>
        <dbReference type="Proteomes" id="UP000004198"/>
    </source>
</evidence>
<dbReference type="Pfam" id="PF21096">
    <property type="entry name" value="RecA_C"/>
    <property type="match status" value="1"/>
</dbReference>
<evidence type="ECO:0000256" key="10">
    <source>
        <dbReference type="SAM" id="MobiDB-lite"/>
    </source>
</evidence>
<evidence type="ECO:0000256" key="6">
    <source>
        <dbReference type="ARBA" id="ARBA00023172"/>
    </source>
</evidence>
<dbReference type="eggNOG" id="COG0468">
    <property type="taxonomic scope" value="Bacteria"/>
</dbReference>
<evidence type="ECO:0000256" key="7">
    <source>
        <dbReference type="HAMAP-Rule" id="MF_00268"/>
    </source>
</evidence>
<dbReference type="InterPro" id="IPR023400">
    <property type="entry name" value="RecA_C_sf"/>
</dbReference>
<comment type="subcellular location">
    <subcellularLocation>
        <location evidence="7">Cytoplasm</location>
    </subcellularLocation>
</comment>
<name>C6PQV6_9CLOT</name>
<evidence type="ECO:0000259" key="11">
    <source>
        <dbReference type="PROSITE" id="PS50162"/>
    </source>
</evidence>
<feature type="domain" description="RecA family profile 1" evidence="11">
    <location>
        <begin position="75"/>
        <end position="234"/>
    </location>
</feature>
<dbReference type="SUPFAM" id="SSF54752">
    <property type="entry name" value="RecA protein, C-terminal domain"/>
    <property type="match status" value="1"/>
</dbReference>
<keyword evidence="7" id="KW-0963">Cytoplasm</keyword>
<evidence type="ECO:0000259" key="12">
    <source>
        <dbReference type="PROSITE" id="PS50163"/>
    </source>
</evidence>
<sequence>MTVNVIYYIISLEQMFEFVISEFYIIIYCNLRKEVTLLGNVNGEKLKALEAALGQIEKQFGKGSIMKLGEHSTLDIEAISTGCLDLDIALGIGGVPRGRVVEIYGPESSGKTTVALHIVAEAQKAAGAAAFIDAEHALDPVYARALGVDIENLIVSQPDTGEQALEIAEALVRSGAVDVIVVDSVAALVPKAEIEGEMGDSHVGLQARLMSQALRKLTGAINKSKCVIIFINQLREKVGVMFGNPETTPGGRALKFYASVRMDIRRIDSIKQGDSIVGNRTRVKVTKNKVAPPFKQAEFDIMYNQGISREGNVLDVGVREELVQKSGAWFAYKENRLGQGRENAKQFLKENSSILYEIENKIREKYELPIMKPSANKAETKNENKSKQEANSENK</sequence>
<dbReference type="GO" id="GO:0016787">
    <property type="term" value="F:hydrolase activity"/>
    <property type="evidence" value="ECO:0007669"/>
    <property type="project" value="UniProtKB-KW"/>
</dbReference>
<reference evidence="13 14" key="1">
    <citation type="submission" date="2009-06" db="EMBL/GenBank/DDBJ databases">
        <title>The draft genome of Clostridium carboxidivorans P7.</title>
        <authorList>
            <consortium name="US DOE Joint Genome Institute (JGI-PGF)"/>
            <person name="Lucas S."/>
            <person name="Copeland A."/>
            <person name="Lapidus A."/>
            <person name="Glavina del Rio T."/>
            <person name="Tice H."/>
            <person name="Bruce D."/>
            <person name="Goodwin L."/>
            <person name="Pitluck S."/>
            <person name="Larimer F."/>
            <person name="Land M.L."/>
            <person name="Hauser L."/>
            <person name="Hemme C.L."/>
        </authorList>
    </citation>
    <scope>NUCLEOTIDE SEQUENCE [LARGE SCALE GENOMIC DNA]</scope>
    <source>
        <strain evidence="13 14">P7</strain>
    </source>
</reference>
<evidence type="ECO:0000256" key="1">
    <source>
        <dbReference type="ARBA" id="ARBA00009391"/>
    </source>
</evidence>
<comment type="similarity">
    <text evidence="1 7 9">Belongs to the RecA family.</text>
</comment>
<feature type="domain" description="RecA family profile 2" evidence="12">
    <location>
        <begin position="239"/>
        <end position="312"/>
    </location>
</feature>
<dbReference type="InterPro" id="IPR027417">
    <property type="entry name" value="P-loop_NTPase"/>
</dbReference>
<dbReference type="PANTHER" id="PTHR45900">
    <property type="entry name" value="RECA"/>
    <property type="match status" value="1"/>
</dbReference>
<dbReference type="GO" id="GO:0005524">
    <property type="term" value="F:ATP binding"/>
    <property type="evidence" value="ECO:0007669"/>
    <property type="project" value="UniProtKB-UniRule"/>
</dbReference>
<dbReference type="InterPro" id="IPR049428">
    <property type="entry name" value="RecA-like_N"/>
</dbReference>
<dbReference type="InterPro" id="IPR003593">
    <property type="entry name" value="AAA+_ATPase"/>
</dbReference>
<dbReference type="InterPro" id="IPR049261">
    <property type="entry name" value="RecA-like_C"/>
</dbReference>
<dbReference type="SUPFAM" id="SSF52540">
    <property type="entry name" value="P-loop containing nucleoside triphosphate hydrolases"/>
    <property type="match status" value="1"/>
</dbReference>